<dbReference type="GO" id="GO:0009506">
    <property type="term" value="C:plasmodesma"/>
    <property type="evidence" value="ECO:0007669"/>
    <property type="project" value="TreeGrafter"/>
</dbReference>
<dbReference type="InterPro" id="IPR000719">
    <property type="entry name" value="Prot_kinase_dom"/>
</dbReference>
<proteinExistence type="predicted"/>
<dbReference type="InterPro" id="IPR045272">
    <property type="entry name" value="ANXUR1/2-like"/>
</dbReference>
<accession>A0AAD5BW39</accession>
<keyword evidence="3" id="KW-1185">Reference proteome</keyword>
<dbReference type="InterPro" id="IPR011009">
    <property type="entry name" value="Kinase-like_dom_sf"/>
</dbReference>
<dbReference type="PROSITE" id="PS50011">
    <property type="entry name" value="PROTEIN_KINASE_DOM"/>
    <property type="match status" value="1"/>
</dbReference>
<dbReference type="Proteomes" id="UP001206925">
    <property type="component" value="Unassembled WGS sequence"/>
</dbReference>
<feature type="non-terminal residue" evidence="2">
    <location>
        <position position="230"/>
    </location>
</feature>
<dbReference type="InterPro" id="IPR001245">
    <property type="entry name" value="Ser-Thr/Tyr_kinase_cat_dom"/>
</dbReference>
<organism evidence="2 3">
    <name type="scientific">Ambrosia artemisiifolia</name>
    <name type="common">Common ragweed</name>
    <dbReference type="NCBI Taxonomy" id="4212"/>
    <lineage>
        <taxon>Eukaryota</taxon>
        <taxon>Viridiplantae</taxon>
        <taxon>Streptophyta</taxon>
        <taxon>Embryophyta</taxon>
        <taxon>Tracheophyta</taxon>
        <taxon>Spermatophyta</taxon>
        <taxon>Magnoliopsida</taxon>
        <taxon>eudicotyledons</taxon>
        <taxon>Gunneridae</taxon>
        <taxon>Pentapetalae</taxon>
        <taxon>asterids</taxon>
        <taxon>campanulids</taxon>
        <taxon>Asterales</taxon>
        <taxon>Asteraceae</taxon>
        <taxon>Asteroideae</taxon>
        <taxon>Heliantheae alliance</taxon>
        <taxon>Heliantheae</taxon>
        <taxon>Ambrosia</taxon>
    </lineage>
</organism>
<dbReference type="GO" id="GO:0005886">
    <property type="term" value="C:plasma membrane"/>
    <property type="evidence" value="ECO:0007669"/>
    <property type="project" value="TreeGrafter"/>
</dbReference>
<evidence type="ECO:0000313" key="2">
    <source>
        <dbReference type="EMBL" id="KAI7729548.1"/>
    </source>
</evidence>
<gene>
    <name evidence="2" type="ORF">M8C21_016660</name>
</gene>
<protein>
    <recommendedName>
        <fullName evidence="1">Protein kinase domain-containing protein</fullName>
    </recommendedName>
</protein>
<reference evidence="2" key="1">
    <citation type="submission" date="2022-06" db="EMBL/GenBank/DDBJ databases">
        <title>Uncovering the hologenomic basis of an extraordinary plant invasion.</title>
        <authorList>
            <person name="Bieker V.C."/>
            <person name="Martin M.D."/>
            <person name="Gilbert T."/>
            <person name="Hodgins K."/>
            <person name="Battlay P."/>
            <person name="Petersen B."/>
            <person name="Wilson J."/>
        </authorList>
    </citation>
    <scope>NUCLEOTIDE SEQUENCE</scope>
    <source>
        <strain evidence="2">AA19_3_7</strain>
        <tissue evidence="2">Leaf</tissue>
    </source>
</reference>
<feature type="domain" description="Protein kinase" evidence="1">
    <location>
        <begin position="16"/>
        <end position="230"/>
    </location>
</feature>
<dbReference type="PANTHER" id="PTHR27003">
    <property type="entry name" value="OS07G0166700 PROTEIN"/>
    <property type="match status" value="1"/>
</dbReference>
<dbReference type="GO" id="GO:0004714">
    <property type="term" value="F:transmembrane receptor protein tyrosine kinase activity"/>
    <property type="evidence" value="ECO:0007669"/>
    <property type="project" value="InterPro"/>
</dbReference>
<dbReference type="Gene3D" id="3.30.200.20">
    <property type="entry name" value="Phosphorylase Kinase, domain 1"/>
    <property type="match status" value="1"/>
</dbReference>
<dbReference type="AlphaFoldDB" id="A0AAD5BW39"/>
<sequence>LKHLRIPFEDIKEATQNFTTLIGRGGYGPVYRGQLSLSGEHMVVAVKRLQSDHRSGQGLKEFLTEIQLLSRYKHPNIEEAPELLELEGALEVRKLVETLQIQQFEEACEVQELEEALGLHKLVETLQLQQFTEACEMNELEEALGLRKLVETLQQHEFEETLKLQEEARKFQASYDYKLVGDLESEIGASRIDYEVLKAIYDMPDTPLSYIASDQIYSHLSRGILVDNGN</sequence>
<dbReference type="PANTHER" id="PTHR27003:SF475">
    <property type="entry name" value="PROTEIN KINASE DOMAIN-CONTAINING PROTEIN"/>
    <property type="match status" value="1"/>
</dbReference>
<dbReference type="SUPFAM" id="SSF56112">
    <property type="entry name" value="Protein kinase-like (PK-like)"/>
    <property type="match status" value="1"/>
</dbReference>
<name>A0AAD5BW39_AMBAR</name>
<comment type="caution">
    <text evidence="2">The sequence shown here is derived from an EMBL/GenBank/DDBJ whole genome shotgun (WGS) entry which is preliminary data.</text>
</comment>
<evidence type="ECO:0000313" key="3">
    <source>
        <dbReference type="Proteomes" id="UP001206925"/>
    </source>
</evidence>
<dbReference type="EMBL" id="JAMZMK010010978">
    <property type="protein sequence ID" value="KAI7729548.1"/>
    <property type="molecule type" value="Genomic_DNA"/>
</dbReference>
<dbReference type="GO" id="GO:0005524">
    <property type="term" value="F:ATP binding"/>
    <property type="evidence" value="ECO:0007669"/>
    <property type="project" value="InterPro"/>
</dbReference>
<dbReference type="Pfam" id="PF07714">
    <property type="entry name" value="PK_Tyr_Ser-Thr"/>
    <property type="match status" value="1"/>
</dbReference>
<evidence type="ECO:0000259" key="1">
    <source>
        <dbReference type="PROSITE" id="PS50011"/>
    </source>
</evidence>
<feature type="non-terminal residue" evidence="2">
    <location>
        <position position="1"/>
    </location>
</feature>